<feature type="region of interest" description="Disordered" evidence="1">
    <location>
        <begin position="1"/>
        <end position="25"/>
    </location>
</feature>
<reference evidence="3" key="1">
    <citation type="journal article" date="2019" name="Int. J. Syst. Evol. Microbiol.">
        <title>The Global Catalogue of Microorganisms (GCM) 10K type strain sequencing project: providing services to taxonomists for standard genome sequencing and annotation.</title>
        <authorList>
            <consortium name="The Broad Institute Genomics Platform"/>
            <consortium name="The Broad Institute Genome Sequencing Center for Infectious Disease"/>
            <person name="Wu L."/>
            <person name="Ma J."/>
        </authorList>
    </citation>
    <scope>NUCLEOTIDE SEQUENCE [LARGE SCALE GENOMIC DNA]</scope>
    <source>
        <strain evidence="3">NBRC 102520</strain>
    </source>
</reference>
<dbReference type="Proteomes" id="UP001156905">
    <property type="component" value="Unassembled WGS sequence"/>
</dbReference>
<protein>
    <submittedName>
        <fullName evidence="2">Uncharacterized protein</fullName>
    </submittedName>
</protein>
<keyword evidence="3" id="KW-1185">Reference proteome</keyword>
<feature type="compositionally biased region" description="Low complexity" evidence="1">
    <location>
        <begin position="12"/>
        <end position="25"/>
    </location>
</feature>
<gene>
    <name evidence="2" type="ORF">GCM10007857_90550</name>
</gene>
<sequence length="125" mass="13362">MSRCDRDTLWRQGAPAQPGAGAGAQKKTTHFNLIVPPADATDRYEELRAAVLRGELAACFGLGILRRQGLAAWIRALGQRRHAEMAYCDHPTTPAITVDPLPAAGDLTRLIAGIIIAIAMEPAHG</sequence>
<dbReference type="EMBL" id="BSOW01000087">
    <property type="protein sequence ID" value="GLR92329.1"/>
    <property type="molecule type" value="Genomic_DNA"/>
</dbReference>
<proteinExistence type="predicted"/>
<comment type="caution">
    <text evidence="2">The sequence shown here is derived from an EMBL/GenBank/DDBJ whole genome shotgun (WGS) entry which is preliminary data.</text>
</comment>
<evidence type="ECO:0000313" key="2">
    <source>
        <dbReference type="EMBL" id="GLR92329.1"/>
    </source>
</evidence>
<evidence type="ECO:0000256" key="1">
    <source>
        <dbReference type="SAM" id="MobiDB-lite"/>
    </source>
</evidence>
<organism evidence="2 3">
    <name type="scientific">Bradyrhizobium iriomotense</name>
    <dbReference type="NCBI Taxonomy" id="441950"/>
    <lineage>
        <taxon>Bacteria</taxon>
        <taxon>Pseudomonadati</taxon>
        <taxon>Pseudomonadota</taxon>
        <taxon>Alphaproteobacteria</taxon>
        <taxon>Hyphomicrobiales</taxon>
        <taxon>Nitrobacteraceae</taxon>
        <taxon>Bradyrhizobium</taxon>
    </lineage>
</organism>
<accession>A0ABQ6BFU7</accession>
<name>A0ABQ6BFU7_9BRAD</name>
<evidence type="ECO:0000313" key="3">
    <source>
        <dbReference type="Proteomes" id="UP001156905"/>
    </source>
</evidence>